<keyword evidence="5" id="KW-0653">Protein transport</keyword>
<feature type="compositionally biased region" description="Basic and acidic residues" evidence="6">
    <location>
        <begin position="74"/>
        <end position="84"/>
    </location>
</feature>
<evidence type="ECO:0000256" key="2">
    <source>
        <dbReference type="ARBA" id="ARBA00022448"/>
    </source>
</evidence>
<dbReference type="GO" id="GO:0006606">
    <property type="term" value="P:protein import into nucleus"/>
    <property type="evidence" value="ECO:0007669"/>
    <property type="project" value="InterPro"/>
</dbReference>
<protein>
    <submittedName>
        <fullName evidence="7">Uncharacterized protein</fullName>
    </submittedName>
</protein>
<dbReference type="Gene3D" id="1.25.10.10">
    <property type="entry name" value="Leucine-rich Repeat Variant"/>
    <property type="match status" value="2"/>
</dbReference>
<dbReference type="InterPro" id="IPR016024">
    <property type="entry name" value="ARM-type_fold"/>
</dbReference>
<comment type="caution">
    <text evidence="7">The sequence shown here is derived from an EMBL/GenBank/DDBJ whole genome shotgun (WGS) entry which is preliminary data.</text>
</comment>
<evidence type="ECO:0000256" key="5">
    <source>
        <dbReference type="ARBA" id="ARBA00022927"/>
    </source>
</evidence>
<dbReference type="InterPro" id="IPR040122">
    <property type="entry name" value="Importin_beta"/>
</dbReference>
<dbReference type="Proteomes" id="UP001372338">
    <property type="component" value="Unassembled WGS sequence"/>
</dbReference>
<dbReference type="GO" id="GO:0005737">
    <property type="term" value="C:cytoplasm"/>
    <property type="evidence" value="ECO:0007669"/>
    <property type="project" value="UniProtKB-SubCell"/>
</dbReference>
<evidence type="ECO:0000256" key="3">
    <source>
        <dbReference type="ARBA" id="ARBA00022490"/>
    </source>
</evidence>
<dbReference type="AlphaFoldDB" id="A0AAN9P9Z2"/>
<organism evidence="7 8">
    <name type="scientific">Crotalaria pallida</name>
    <name type="common">Smooth rattlebox</name>
    <name type="synonym">Crotalaria striata</name>
    <dbReference type="NCBI Taxonomy" id="3830"/>
    <lineage>
        <taxon>Eukaryota</taxon>
        <taxon>Viridiplantae</taxon>
        <taxon>Streptophyta</taxon>
        <taxon>Embryophyta</taxon>
        <taxon>Tracheophyta</taxon>
        <taxon>Spermatophyta</taxon>
        <taxon>Magnoliopsida</taxon>
        <taxon>eudicotyledons</taxon>
        <taxon>Gunneridae</taxon>
        <taxon>Pentapetalae</taxon>
        <taxon>rosids</taxon>
        <taxon>fabids</taxon>
        <taxon>Fabales</taxon>
        <taxon>Fabaceae</taxon>
        <taxon>Papilionoideae</taxon>
        <taxon>50 kb inversion clade</taxon>
        <taxon>genistoids sensu lato</taxon>
        <taxon>core genistoids</taxon>
        <taxon>Crotalarieae</taxon>
        <taxon>Crotalaria</taxon>
    </lineage>
</organism>
<evidence type="ECO:0000313" key="8">
    <source>
        <dbReference type="Proteomes" id="UP001372338"/>
    </source>
</evidence>
<proteinExistence type="predicted"/>
<accession>A0AAN9P9Z2</accession>
<evidence type="ECO:0000256" key="1">
    <source>
        <dbReference type="ARBA" id="ARBA00004496"/>
    </source>
</evidence>
<dbReference type="SUPFAM" id="SSF48371">
    <property type="entry name" value="ARM repeat"/>
    <property type="match status" value="1"/>
</dbReference>
<dbReference type="InterPro" id="IPR011989">
    <property type="entry name" value="ARM-like"/>
</dbReference>
<keyword evidence="2" id="KW-0813">Transport</keyword>
<name>A0AAN9P9Z2_CROPI</name>
<dbReference type="PANTHER" id="PTHR10527">
    <property type="entry name" value="IMPORTIN BETA"/>
    <property type="match status" value="1"/>
</dbReference>
<keyword evidence="8" id="KW-1185">Reference proteome</keyword>
<evidence type="ECO:0000313" key="7">
    <source>
        <dbReference type="EMBL" id="KAK7289774.1"/>
    </source>
</evidence>
<dbReference type="EMBL" id="JAYWIO010000001">
    <property type="protein sequence ID" value="KAK7289774.1"/>
    <property type="molecule type" value="Genomic_DNA"/>
</dbReference>
<keyword evidence="3" id="KW-0963">Cytoplasm</keyword>
<feature type="compositionally biased region" description="Pro residues" evidence="6">
    <location>
        <begin position="30"/>
        <end position="48"/>
    </location>
</feature>
<evidence type="ECO:0000256" key="6">
    <source>
        <dbReference type="SAM" id="MobiDB-lite"/>
    </source>
</evidence>
<gene>
    <name evidence="7" type="ORF">RIF29_03703</name>
</gene>
<feature type="compositionally biased region" description="Low complexity" evidence="6">
    <location>
        <begin position="1"/>
        <end position="29"/>
    </location>
</feature>
<reference evidence="7 8" key="1">
    <citation type="submission" date="2024-01" db="EMBL/GenBank/DDBJ databases">
        <title>The genomes of 5 underutilized Papilionoideae crops provide insights into root nodulation and disease resistanc.</title>
        <authorList>
            <person name="Yuan L."/>
        </authorList>
    </citation>
    <scope>NUCLEOTIDE SEQUENCE [LARGE SCALE GENOMIC DNA]</scope>
    <source>
        <strain evidence="7">ZHUSHIDOU_FW_LH</strain>
        <tissue evidence="7">Leaf</tissue>
    </source>
</reference>
<sequence length="1251" mass="141343">MASSSSSSRSPSTSRRRFFSTMTLPSPSSTRPPSPLPRIISSPPPSPEPQRRDPNPPPRDPYRDPSSPPPPKQTHYERVAKKRREGEAKRNITIFQCLHLQQIATTLLHSNDITPLLTLIQQFTLVPKRKQYSKKKLFNSLSSCYPNSFSLKLAKLLSTHPPLHIRNEAVLLLHGTLTKPSAILRISCSMLVEINCILDGFNLLQTATSLLQSNDVAPLRTLIQEFTQLPNPNKDAKKKLFNSLSLYYPNSFSLKLAKLLYTHPRRHIRKEVVWLLQETLIETHGNDNLRISCAVLVELKSLLLESFKIELYVPLLAPLSKTIANVASRVYEFPLEGWVELLEYIFSSVVTSSIYEDDYTVFNRGKGLMLLADSSSDIFQNEEFWKHRYGHLCGTIIARMLDEMVSETFQQLTFDALLTALQITQPCLLNKYENMMALILDMMMRCIDQHPSENIVLKRLENFVDFILSDFGTVVHGKEEFEFQAILRIVDKKDVNEELRCAAVQLLQYLDETSMDNMKAIIKGLSDVDAQRIITVSMDMLLCIEDDPLWFEINKRESICAGLSRSFKLGKFLLNWLSMAADGGLVIPMAIEFLKTTYATSEDWRKRHARMIAIAGFADGQQNVMLSLVYGADFDVAKCFVEVEKLIIESLNDGHHRVLWAAMDAVQCLSEYKIIPDECHIKFFSKLFHIVRSNRCTQIQVKAVQAIHSLMKICCLDKMVPFGEKIVIVLLKLLENDKKKIQEEAMQTLKFIAALAPVMDSFISLEGQLSKRDYLVRNCMLKALDQLLRFPGVDIDRYIIKLMPMLLRSAQLDIDLKTANMTTSDRFGFSFWYLFENERVHALNVLSCGAVLSSEVFSPHIPQVCEIFNACLSCSSSKTQKASVSALPSLLRAVKLGEKDEVIQSTLHNSMVKSLVEALHKETHDTMSIRMLNTLPTCIQIAGSVFTAELIKEIADEINHILSTWSHKIIESRRAQEAGSPATSAGTSEYLPDEEMVQSVKLLTKVMAETFKGGLSPYVDGLFSTVAQLWGNDFPGRVKAVAVSNFNVIVPHFPDKLQMYHDMYTYELLRDWDRSLNVEMETARGIGICAKFGGQNFKTIVNVAMSRLNSLMVHGPSVDVDVAMISDMVVSALGTICEFHRENIDGPELGLHSKPGLQEQDIGSIRCSVIRSWLNFLPLTNDLNEARNVHAQLFKMVKRKDADVLGPNMENLPKIVFILKAILLRSNEELATEETFAELIEFLDKHDGGLS</sequence>
<feature type="region of interest" description="Disordered" evidence="6">
    <location>
        <begin position="1"/>
        <end position="84"/>
    </location>
</feature>
<evidence type="ECO:0000256" key="4">
    <source>
        <dbReference type="ARBA" id="ARBA00022737"/>
    </source>
</evidence>
<comment type="subcellular location">
    <subcellularLocation>
        <location evidence="1">Cytoplasm</location>
    </subcellularLocation>
</comment>
<keyword evidence="4" id="KW-0677">Repeat</keyword>